<dbReference type="Gene3D" id="3.30.428.10">
    <property type="entry name" value="HIT-like"/>
    <property type="match status" value="1"/>
</dbReference>
<evidence type="ECO:0000256" key="6">
    <source>
        <dbReference type="ARBA" id="ARBA00042361"/>
    </source>
</evidence>
<dbReference type="PROSITE" id="PS51084">
    <property type="entry name" value="HIT_2"/>
    <property type="match status" value="1"/>
</dbReference>
<organism evidence="9 10">
    <name type="scientific">Plakobranchus ocellatus</name>
    <dbReference type="NCBI Taxonomy" id="259542"/>
    <lineage>
        <taxon>Eukaryota</taxon>
        <taxon>Metazoa</taxon>
        <taxon>Spiralia</taxon>
        <taxon>Lophotrochozoa</taxon>
        <taxon>Mollusca</taxon>
        <taxon>Gastropoda</taxon>
        <taxon>Heterobranchia</taxon>
        <taxon>Euthyneura</taxon>
        <taxon>Panpulmonata</taxon>
        <taxon>Sacoglossa</taxon>
        <taxon>Placobranchoidea</taxon>
        <taxon>Plakobranchidae</taxon>
        <taxon>Plakobranchus</taxon>
    </lineage>
</organism>
<sequence length="154" mass="17397">MATDTSHAENQPGKQKCVFCRIASHQEPGSRVLYEKDGLVIFRDIKPAAAHHYLVVPQKHVSDPKSLRKDDVELVERLVAAAAEFLDQQGGNVSEALLGFHWPPFNSISHLHLHVISPSRSMGWLASLIFRPNSFWFVTADWLLERLKSMDSQL</sequence>
<gene>
    <name evidence="9" type="ORF">PoB_007709400</name>
</gene>
<comment type="similarity">
    <text evidence="4">Belongs to the HINT family.</text>
</comment>
<evidence type="ECO:0000259" key="8">
    <source>
        <dbReference type="PROSITE" id="PS51084"/>
    </source>
</evidence>
<dbReference type="Proteomes" id="UP000735302">
    <property type="component" value="Unassembled WGS sequence"/>
</dbReference>
<evidence type="ECO:0000256" key="4">
    <source>
        <dbReference type="ARBA" id="ARBA00025764"/>
    </source>
</evidence>
<dbReference type="InterPro" id="IPR036265">
    <property type="entry name" value="HIT-like_sf"/>
</dbReference>
<comment type="caution">
    <text evidence="9">The sequence shown here is derived from an EMBL/GenBank/DDBJ whole genome shotgun (WGS) entry which is preliminary data.</text>
</comment>
<evidence type="ECO:0000313" key="9">
    <source>
        <dbReference type="EMBL" id="GFO50589.1"/>
    </source>
</evidence>
<reference evidence="9 10" key="1">
    <citation type="journal article" date="2021" name="Elife">
        <title>Chloroplast acquisition without the gene transfer in kleptoplastic sea slugs, Plakobranchus ocellatus.</title>
        <authorList>
            <person name="Maeda T."/>
            <person name="Takahashi S."/>
            <person name="Yoshida T."/>
            <person name="Shimamura S."/>
            <person name="Takaki Y."/>
            <person name="Nagai Y."/>
            <person name="Toyoda A."/>
            <person name="Suzuki Y."/>
            <person name="Arimoto A."/>
            <person name="Ishii H."/>
            <person name="Satoh N."/>
            <person name="Nishiyama T."/>
            <person name="Hasebe M."/>
            <person name="Maruyama T."/>
            <person name="Minagawa J."/>
            <person name="Obokata J."/>
            <person name="Shigenobu S."/>
        </authorList>
    </citation>
    <scope>NUCLEOTIDE SEQUENCE [LARGE SCALE GENOMIC DNA]</scope>
</reference>
<dbReference type="GO" id="GO:0000166">
    <property type="term" value="F:nucleotide binding"/>
    <property type="evidence" value="ECO:0007669"/>
    <property type="project" value="UniProtKB-KW"/>
</dbReference>
<comment type="catalytic activity">
    <reaction evidence="3">
        <text>adenosine 5'-phosphoramidate + H2O = NH4(+) + AMP</text>
        <dbReference type="Rhea" id="RHEA:67916"/>
        <dbReference type="ChEBI" id="CHEBI:15377"/>
        <dbReference type="ChEBI" id="CHEBI:28938"/>
        <dbReference type="ChEBI" id="CHEBI:57890"/>
        <dbReference type="ChEBI" id="CHEBI:456215"/>
    </reaction>
</comment>
<keyword evidence="10" id="KW-1185">Reference proteome</keyword>
<evidence type="ECO:0000313" key="10">
    <source>
        <dbReference type="Proteomes" id="UP000735302"/>
    </source>
</evidence>
<evidence type="ECO:0000256" key="7">
    <source>
        <dbReference type="PROSITE-ProRule" id="PRU00464"/>
    </source>
</evidence>
<evidence type="ECO:0000256" key="1">
    <source>
        <dbReference type="ARBA" id="ARBA00022741"/>
    </source>
</evidence>
<protein>
    <recommendedName>
        <fullName evidence="5">Adenosine 5'-monophosphoramidase HINT3</fullName>
    </recommendedName>
    <alternativeName>
        <fullName evidence="6">Histidine triad nucleotide-binding protein 3</fullName>
    </alternativeName>
</protein>
<dbReference type="InterPro" id="IPR011146">
    <property type="entry name" value="HIT-like"/>
</dbReference>
<dbReference type="Pfam" id="PF11969">
    <property type="entry name" value="DcpS_C"/>
    <property type="match status" value="1"/>
</dbReference>
<dbReference type="SUPFAM" id="SSF54197">
    <property type="entry name" value="HIT-like"/>
    <property type="match status" value="1"/>
</dbReference>
<accession>A0AAV4E2A0</accession>
<proteinExistence type="inferred from homology"/>
<dbReference type="AlphaFoldDB" id="A0AAV4E2A0"/>
<name>A0AAV4E2A0_9GAST</name>
<feature type="short sequence motif" description="Histidine triad motif" evidence="7">
    <location>
        <begin position="110"/>
        <end position="114"/>
    </location>
</feature>
<evidence type="ECO:0000256" key="5">
    <source>
        <dbReference type="ARBA" id="ARBA00039802"/>
    </source>
</evidence>
<keyword evidence="2" id="KW-0378">Hydrolase</keyword>
<dbReference type="EMBL" id="BLXT01008617">
    <property type="protein sequence ID" value="GFO50589.1"/>
    <property type="molecule type" value="Genomic_DNA"/>
</dbReference>
<evidence type="ECO:0000256" key="2">
    <source>
        <dbReference type="ARBA" id="ARBA00022801"/>
    </source>
</evidence>
<dbReference type="GO" id="GO:0016787">
    <property type="term" value="F:hydrolase activity"/>
    <property type="evidence" value="ECO:0007669"/>
    <property type="project" value="UniProtKB-KW"/>
</dbReference>
<feature type="domain" description="HIT" evidence="8">
    <location>
        <begin position="18"/>
        <end position="127"/>
    </location>
</feature>
<evidence type="ECO:0000256" key="3">
    <source>
        <dbReference type="ARBA" id="ARBA00024472"/>
    </source>
</evidence>
<dbReference type="PANTHER" id="PTHR12486">
    <property type="entry name" value="APRATAXIN-RELATED"/>
    <property type="match status" value="1"/>
</dbReference>
<keyword evidence="1" id="KW-0547">Nucleotide-binding</keyword>
<dbReference type="PANTHER" id="PTHR12486:SF5">
    <property type="entry name" value="ADENOSINE 5'-MONOPHOSPHORAMIDASE HINT3"/>
    <property type="match status" value="1"/>
</dbReference>